<keyword evidence="2" id="KW-1185">Reference proteome</keyword>
<evidence type="ECO:0000313" key="2">
    <source>
        <dbReference type="Proteomes" id="UP001295684"/>
    </source>
</evidence>
<comment type="caution">
    <text evidence="1">The sequence shown here is derived from an EMBL/GenBank/DDBJ whole genome shotgun (WGS) entry which is preliminary data.</text>
</comment>
<accession>A0AAD1XRE3</accession>
<protein>
    <submittedName>
        <fullName evidence="1">Uncharacterized protein</fullName>
    </submittedName>
</protein>
<dbReference type="EMBL" id="CAMPGE010019138">
    <property type="protein sequence ID" value="CAI2377493.1"/>
    <property type="molecule type" value="Genomic_DNA"/>
</dbReference>
<gene>
    <name evidence="1" type="ORF">ECRASSUSDP1_LOCUS18879</name>
</gene>
<reference evidence="1" key="1">
    <citation type="submission" date="2023-07" db="EMBL/GenBank/DDBJ databases">
        <authorList>
            <consortium name="AG Swart"/>
            <person name="Singh M."/>
            <person name="Singh A."/>
            <person name="Seah K."/>
            <person name="Emmerich C."/>
        </authorList>
    </citation>
    <scope>NUCLEOTIDE SEQUENCE</scope>
    <source>
        <strain evidence="1">DP1</strain>
    </source>
</reference>
<proteinExistence type="predicted"/>
<evidence type="ECO:0000313" key="1">
    <source>
        <dbReference type="EMBL" id="CAI2377493.1"/>
    </source>
</evidence>
<name>A0AAD1XRE3_EUPCR</name>
<dbReference type="Proteomes" id="UP001295684">
    <property type="component" value="Unassembled WGS sequence"/>
</dbReference>
<dbReference type="AlphaFoldDB" id="A0AAD1XRE3"/>
<sequence>MSLKKSAQSKLSKPKIWNINWKLLSSEVEPKKKKIRHVEVKSEEEGERVEDYQAIPEVSKEAYLKAIREYVISSKFEEEFPTRNLWSQRDLKSSEKPLFEDYEPYSTFKNKPLNALHEDTDSITSQVKLDIPSRNKSRLFSQPRLAQKSPSLIHHYKLLNKMRMNQKSIRGGEDYVPLSTHRKRMLPELFKEKEMYCTMKPLSPRTKLEGIKRKMAQKFIQNKCDFSESVFRG</sequence>
<organism evidence="1 2">
    <name type="scientific">Euplotes crassus</name>
    <dbReference type="NCBI Taxonomy" id="5936"/>
    <lineage>
        <taxon>Eukaryota</taxon>
        <taxon>Sar</taxon>
        <taxon>Alveolata</taxon>
        <taxon>Ciliophora</taxon>
        <taxon>Intramacronucleata</taxon>
        <taxon>Spirotrichea</taxon>
        <taxon>Hypotrichia</taxon>
        <taxon>Euplotida</taxon>
        <taxon>Euplotidae</taxon>
        <taxon>Moneuplotes</taxon>
    </lineage>
</organism>